<dbReference type="PANTHER" id="PTHR11228">
    <property type="entry name" value="RADICAL SAM DOMAIN PROTEIN"/>
    <property type="match status" value="1"/>
</dbReference>
<evidence type="ECO:0000256" key="1">
    <source>
        <dbReference type="ARBA" id="ARBA00022691"/>
    </source>
</evidence>
<keyword evidence="1" id="KW-0949">S-adenosyl-L-methionine</keyword>
<comment type="caution">
    <text evidence="6">The sequence shown here is derived from an EMBL/GenBank/DDBJ whole genome shotgun (WGS) entry which is preliminary data.</text>
</comment>
<accession>A0A1K0FRA1</accession>
<dbReference type="GO" id="GO:0051536">
    <property type="term" value="F:iron-sulfur cluster binding"/>
    <property type="evidence" value="ECO:0007669"/>
    <property type="project" value="UniProtKB-KW"/>
</dbReference>
<reference evidence="6 7" key="1">
    <citation type="submission" date="2016-09" db="EMBL/GenBank/DDBJ databases">
        <title>Couchioplanes caeruleus draft genome sequence.</title>
        <authorList>
            <person name="Sheehan J."/>
            <person name="Caffrey P."/>
        </authorList>
    </citation>
    <scope>NUCLEOTIDE SEQUENCE [LARGE SCALE GENOMIC DNA]</scope>
    <source>
        <strain evidence="6 7">DSM 43634</strain>
    </source>
</reference>
<evidence type="ECO:0000256" key="4">
    <source>
        <dbReference type="ARBA" id="ARBA00023014"/>
    </source>
</evidence>
<keyword evidence="3" id="KW-0408">Iron</keyword>
<dbReference type="GO" id="GO:0003824">
    <property type="term" value="F:catalytic activity"/>
    <property type="evidence" value="ECO:0007669"/>
    <property type="project" value="InterPro"/>
</dbReference>
<proteinExistence type="predicted"/>
<dbReference type="Gene3D" id="3.20.20.70">
    <property type="entry name" value="Aldolase class I"/>
    <property type="match status" value="1"/>
</dbReference>
<gene>
    <name evidence="6" type="ORF">BG844_05800</name>
</gene>
<dbReference type="InterPro" id="IPR007197">
    <property type="entry name" value="rSAM"/>
</dbReference>
<dbReference type="EMBL" id="MEIA01000063">
    <property type="protein sequence ID" value="OJF15216.1"/>
    <property type="molecule type" value="Genomic_DNA"/>
</dbReference>
<protein>
    <recommendedName>
        <fullName evidence="5">Radical SAM core domain-containing protein</fullName>
    </recommendedName>
</protein>
<evidence type="ECO:0000313" key="6">
    <source>
        <dbReference type="EMBL" id="OJF15216.1"/>
    </source>
</evidence>
<evidence type="ECO:0000313" key="7">
    <source>
        <dbReference type="Proteomes" id="UP000182486"/>
    </source>
</evidence>
<dbReference type="InterPro" id="IPR058240">
    <property type="entry name" value="rSAM_sf"/>
</dbReference>
<dbReference type="Pfam" id="PF04055">
    <property type="entry name" value="Radical_SAM"/>
    <property type="match status" value="1"/>
</dbReference>
<organism evidence="6 7">
    <name type="scientific">Couchioplanes caeruleus subsp. caeruleus</name>
    <dbReference type="NCBI Taxonomy" id="56427"/>
    <lineage>
        <taxon>Bacteria</taxon>
        <taxon>Bacillati</taxon>
        <taxon>Actinomycetota</taxon>
        <taxon>Actinomycetes</taxon>
        <taxon>Micromonosporales</taxon>
        <taxon>Micromonosporaceae</taxon>
        <taxon>Couchioplanes</taxon>
    </lineage>
</organism>
<sequence length="88" mass="9573">MLVEMVCVPSDVIWDITYACPLRCIHCYSESGRRPTRQLGAPDLLRVADALIAMRPSDIAIAGGEPLVVPDLFAVAERFSRSGISVTL</sequence>
<keyword evidence="7" id="KW-1185">Reference proteome</keyword>
<dbReference type="InterPro" id="IPR013785">
    <property type="entry name" value="Aldolase_TIM"/>
</dbReference>
<evidence type="ECO:0000256" key="3">
    <source>
        <dbReference type="ARBA" id="ARBA00023004"/>
    </source>
</evidence>
<keyword evidence="2" id="KW-0479">Metal-binding</keyword>
<dbReference type="SUPFAM" id="SSF102114">
    <property type="entry name" value="Radical SAM enzymes"/>
    <property type="match status" value="1"/>
</dbReference>
<dbReference type="AlphaFoldDB" id="A0A1K0FRA1"/>
<name>A0A1K0FRA1_9ACTN</name>
<feature type="domain" description="Radical SAM core" evidence="5">
    <location>
        <begin position="16"/>
        <end position="87"/>
    </location>
</feature>
<dbReference type="Proteomes" id="UP000182486">
    <property type="component" value="Unassembled WGS sequence"/>
</dbReference>
<dbReference type="PANTHER" id="PTHR11228:SF7">
    <property type="entry name" value="PQQA PEPTIDE CYCLASE"/>
    <property type="match status" value="1"/>
</dbReference>
<evidence type="ECO:0000259" key="5">
    <source>
        <dbReference type="Pfam" id="PF04055"/>
    </source>
</evidence>
<dbReference type="SFLD" id="SFLDG01067">
    <property type="entry name" value="SPASM/twitch_domain_containing"/>
    <property type="match status" value="1"/>
</dbReference>
<dbReference type="CDD" id="cd01335">
    <property type="entry name" value="Radical_SAM"/>
    <property type="match status" value="1"/>
</dbReference>
<dbReference type="GO" id="GO:0046872">
    <property type="term" value="F:metal ion binding"/>
    <property type="evidence" value="ECO:0007669"/>
    <property type="project" value="UniProtKB-KW"/>
</dbReference>
<dbReference type="InterPro" id="IPR050377">
    <property type="entry name" value="Radical_SAM_PqqE_MftC-like"/>
</dbReference>
<keyword evidence="4" id="KW-0411">Iron-sulfur</keyword>
<dbReference type="SFLD" id="SFLDS00029">
    <property type="entry name" value="Radical_SAM"/>
    <property type="match status" value="1"/>
</dbReference>
<evidence type="ECO:0000256" key="2">
    <source>
        <dbReference type="ARBA" id="ARBA00022723"/>
    </source>
</evidence>